<protein>
    <recommendedName>
        <fullName evidence="3">Suppressor of fused-like domain-containing protein</fullName>
    </recommendedName>
</protein>
<reference evidence="1" key="1">
    <citation type="journal article" date="2021" name="PeerJ">
        <title>Extensive microbial diversity within the chicken gut microbiome revealed by metagenomics and culture.</title>
        <authorList>
            <person name="Gilroy R."/>
            <person name="Ravi A."/>
            <person name="Getino M."/>
            <person name="Pursley I."/>
            <person name="Horton D.L."/>
            <person name="Alikhan N.F."/>
            <person name="Baker D."/>
            <person name="Gharbi K."/>
            <person name="Hall N."/>
            <person name="Watson M."/>
            <person name="Adriaenssens E.M."/>
            <person name="Foster-Nyarko E."/>
            <person name="Jarju S."/>
            <person name="Secka A."/>
            <person name="Antonio M."/>
            <person name="Oren A."/>
            <person name="Chaudhuri R.R."/>
            <person name="La Ragione R."/>
            <person name="Hildebrand F."/>
            <person name="Pallen M.J."/>
        </authorList>
    </citation>
    <scope>NUCLEOTIDE SEQUENCE</scope>
    <source>
        <strain evidence="1">ChiHjej13B12-4958</strain>
    </source>
</reference>
<dbReference type="EMBL" id="DWVP01000001">
    <property type="protein sequence ID" value="HJC84045.1"/>
    <property type="molecule type" value="Genomic_DNA"/>
</dbReference>
<sequence length="216" mass="23014">MNLAETKQWVSDLLPGEFTTSRRRVNTGFPEFTVAELTLGGTGDGFGGDAAGAADAETVAVTLDAARVEPDLVTDNGADLRVEFITVVSGHGRAAADLVTAAATMVSTDPHHFSPQPGLLLPKLGWHVDETMTAMHGLLVPPFVWEDGVPHVHEVNFGGRHGGGDYHEYTHPGRMTVYAQLVMLTEDEYQVALSGGPGAVQNLLATSEANLNNVWR</sequence>
<evidence type="ECO:0000313" key="1">
    <source>
        <dbReference type="EMBL" id="HJC84045.1"/>
    </source>
</evidence>
<name>A0A9D2TP70_9CORY</name>
<dbReference type="Proteomes" id="UP000823858">
    <property type="component" value="Unassembled WGS sequence"/>
</dbReference>
<comment type="caution">
    <text evidence="1">The sequence shown here is derived from an EMBL/GenBank/DDBJ whole genome shotgun (WGS) entry which is preliminary data.</text>
</comment>
<dbReference type="AlphaFoldDB" id="A0A9D2TP70"/>
<gene>
    <name evidence="1" type="ORF">H9751_00545</name>
</gene>
<proteinExistence type="predicted"/>
<organism evidence="1 2">
    <name type="scientific">Candidatus Corynebacterium faecigallinarum</name>
    <dbReference type="NCBI Taxonomy" id="2838528"/>
    <lineage>
        <taxon>Bacteria</taxon>
        <taxon>Bacillati</taxon>
        <taxon>Actinomycetota</taxon>
        <taxon>Actinomycetes</taxon>
        <taxon>Mycobacteriales</taxon>
        <taxon>Corynebacteriaceae</taxon>
        <taxon>Corynebacterium</taxon>
    </lineage>
</organism>
<reference evidence="1" key="2">
    <citation type="submission" date="2021-04" db="EMBL/GenBank/DDBJ databases">
        <authorList>
            <person name="Gilroy R."/>
        </authorList>
    </citation>
    <scope>NUCLEOTIDE SEQUENCE</scope>
    <source>
        <strain evidence="1">ChiHjej13B12-4958</strain>
    </source>
</reference>
<evidence type="ECO:0000313" key="2">
    <source>
        <dbReference type="Proteomes" id="UP000823858"/>
    </source>
</evidence>
<evidence type="ECO:0008006" key="3">
    <source>
        <dbReference type="Google" id="ProtNLM"/>
    </source>
</evidence>
<accession>A0A9D2TP70</accession>